<feature type="compositionally biased region" description="Low complexity" evidence="1">
    <location>
        <begin position="13"/>
        <end position="26"/>
    </location>
</feature>
<evidence type="ECO:0000313" key="3">
    <source>
        <dbReference type="Proteomes" id="UP000265618"/>
    </source>
</evidence>
<feature type="compositionally biased region" description="Basic and acidic residues" evidence="1">
    <location>
        <begin position="467"/>
        <end position="481"/>
    </location>
</feature>
<feature type="region of interest" description="Disordered" evidence="1">
    <location>
        <begin position="85"/>
        <end position="188"/>
    </location>
</feature>
<dbReference type="AlphaFoldDB" id="A0A9K3CNC3"/>
<organism evidence="2 3">
    <name type="scientific">Kipferlia bialata</name>
    <dbReference type="NCBI Taxonomy" id="797122"/>
    <lineage>
        <taxon>Eukaryota</taxon>
        <taxon>Metamonada</taxon>
        <taxon>Carpediemonas-like organisms</taxon>
        <taxon>Kipferlia</taxon>
    </lineage>
</organism>
<reference evidence="2 3" key="1">
    <citation type="journal article" date="2018" name="PLoS ONE">
        <title>The draft genome of Kipferlia bialata reveals reductive genome evolution in fornicate parasites.</title>
        <authorList>
            <person name="Tanifuji G."/>
            <person name="Takabayashi S."/>
            <person name="Kume K."/>
            <person name="Takagi M."/>
            <person name="Nakayama T."/>
            <person name="Kamikawa R."/>
            <person name="Inagaki Y."/>
            <person name="Hashimoto T."/>
        </authorList>
    </citation>
    <scope>NUCLEOTIDE SEQUENCE [LARGE SCALE GENOMIC DNA]</scope>
    <source>
        <strain evidence="2">NY0173</strain>
    </source>
</reference>
<feature type="region of interest" description="Disordered" evidence="1">
    <location>
        <begin position="432"/>
        <end position="490"/>
    </location>
</feature>
<evidence type="ECO:0000256" key="1">
    <source>
        <dbReference type="SAM" id="MobiDB-lite"/>
    </source>
</evidence>
<evidence type="ECO:0000313" key="2">
    <source>
        <dbReference type="EMBL" id="GIQ80229.1"/>
    </source>
</evidence>
<feature type="region of interest" description="Disordered" evidence="1">
    <location>
        <begin position="11"/>
        <end position="33"/>
    </location>
</feature>
<feature type="compositionally biased region" description="Low complexity" evidence="1">
    <location>
        <begin position="437"/>
        <end position="456"/>
    </location>
</feature>
<protein>
    <submittedName>
        <fullName evidence="2">Uncharacterized protein</fullName>
    </submittedName>
</protein>
<sequence>MTNIQRWNRIWRSASSSAPTSSAAPSAPNPPASVATLTDTQIAPLKASTPFRSYRVVSECVPSVSATDCRNGLLYLLLASVNGGRNPDGSLPAKGGVQRRPVRKTRQRPTPAASLLQSPIPVSSLGYSSLSISESPSPSPSPRTIPSTPLVVGSASPNPRPADVVMTPSVSTRASPTVTSSSSVTSTPSLKALASISSPSSASSLTSVLCATPPIAACTPIHIKGSGMGSATKPTPSVPPAMPVMAEGVGGEGPSPLVSPKAAPPATQSVTANKAKKTDARTLLSSPGVAKALATSLMPLVSDSLSPMAPKPLPRPTKVTEAKVLPKVVPKTMPKTAVPKRTPKATPKAKPAPIPAVTTATSTTSTGRKRPRQRTTPTQSALRTPTATSSLSAPPAKRGGAKAGKGSKGSKGAKVKRKVSFSDAVLIEGERERARGSLRTPSTSRPARPSSDSSAPCTPLLSLFSVAERERERDERERAAEMDSCSPPTITQAVMPLSPFVTPRAPVSQTASPTSGPVEYLDALSCASASLSLSHPSRLLATAAAPMIPSVRAGTGSLLAADRRRVRLGGHIRAVEAMMKAMR</sequence>
<proteinExistence type="predicted"/>
<comment type="caution">
    <text evidence="2">The sequence shown here is derived from an EMBL/GenBank/DDBJ whole genome shotgun (WGS) entry which is preliminary data.</text>
</comment>
<name>A0A9K3CNC3_9EUKA</name>
<feature type="compositionally biased region" description="Polar residues" evidence="1">
    <location>
        <begin position="380"/>
        <end position="391"/>
    </location>
</feature>
<feature type="compositionally biased region" description="Low complexity" evidence="1">
    <location>
        <begin position="167"/>
        <end position="188"/>
    </location>
</feature>
<keyword evidence="3" id="KW-1185">Reference proteome</keyword>
<accession>A0A9K3CNC3</accession>
<dbReference type="EMBL" id="BDIP01000127">
    <property type="protein sequence ID" value="GIQ80229.1"/>
    <property type="molecule type" value="Genomic_DNA"/>
</dbReference>
<feature type="region of interest" description="Disordered" evidence="1">
    <location>
        <begin position="251"/>
        <end position="279"/>
    </location>
</feature>
<gene>
    <name evidence="2" type="ORF">KIPB_000992</name>
</gene>
<feature type="region of interest" description="Disordered" evidence="1">
    <location>
        <begin position="327"/>
        <end position="417"/>
    </location>
</feature>
<dbReference type="Proteomes" id="UP000265618">
    <property type="component" value="Unassembled WGS sequence"/>
</dbReference>
<feature type="compositionally biased region" description="Low complexity" evidence="1">
    <location>
        <begin position="120"/>
        <end position="136"/>
    </location>
</feature>
<feature type="compositionally biased region" description="Low complexity" evidence="1">
    <location>
        <begin position="334"/>
        <end position="366"/>
    </location>
</feature>